<dbReference type="Proteomes" id="UP001152592">
    <property type="component" value="Unassembled WGS sequence"/>
</dbReference>
<name>A0A9W4NCC8_9EURO</name>
<evidence type="ECO:0000313" key="10">
    <source>
        <dbReference type="EMBL" id="CAG8359102.1"/>
    </source>
</evidence>
<evidence type="ECO:0000256" key="5">
    <source>
        <dbReference type="ARBA" id="ARBA00022777"/>
    </source>
</evidence>
<dbReference type="GO" id="GO:0000245">
    <property type="term" value="P:spliceosomal complex assembly"/>
    <property type="evidence" value="ECO:0007669"/>
    <property type="project" value="TreeGrafter"/>
</dbReference>
<keyword evidence="3" id="KW-0808">Transferase</keyword>
<dbReference type="PROSITE" id="PS50011">
    <property type="entry name" value="PROTEIN_KINASE_DOM"/>
    <property type="match status" value="1"/>
</dbReference>
<dbReference type="SMART" id="SM00220">
    <property type="entry name" value="S_TKc"/>
    <property type="match status" value="1"/>
</dbReference>
<keyword evidence="6" id="KW-0067">ATP-binding</keyword>
<keyword evidence="2" id="KW-0723">Serine/threonine-protein kinase</keyword>
<keyword evidence="4" id="KW-0547">Nucleotide-binding</keyword>
<dbReference type="GO" id="GO:0005524">
    <property type="term" value="F:ATP binding"/>
    <property type="evidence" value="ECO:0007669"/>
    <property type="project" value="UniProtKB-KW"/>
</dbReference>
<evidence type="ECO:0000256" key="7">
    <source>
        <dbReference type="ARBA" id="ARBA00047899"/>
    </source>
</evidence>
<dbReference type="EC" id="2.7.11.1" evidence="1"/>
<dbReference type="InterPro" id="IPR000719">
    <property type="entry name" value="Prot_kinase_dom"/>
</dbReference>
<evidence type="ECO:0000256" key="2">
    <source>
        <dbReference type="ARBA" id="ARBA00022527"/>
    </source>
</evidence>
<evidence type="ECO:0000256" key="3">
    <source>
        <dbReference type="ARBA" id="ARBA00022679"/>
    </source>
</evidence>
<evidence type="ECO:0000256" key="4">
    <source>
        <dbReference type="ARBA" id="ARBA00022741"/>
    </source>
</evidence>
<evidence type="ECO:0000259" key="9">
    <source>
        <dbReference type="PROSITE" id="PS50011"/>
    </source>
</evidence>
<dbReference type="InterPro" id="IPR051334">
    <property type="entry name" value="SRPK"/>
</dbReference>
<keyword evidence="5" id="KW-0418">Kinase</keyword>
<protein>
    <recommendedName>
        <fullName evidence="1">non-specific serine/threonine protein kinase</fullName>
        <ecNumber evidence="1">2.7.11.1</ecNumber>
    </recommendedName>
</protein>
<dbReference type="Gene3D" id="3.30.200.20">
    <property type="entry name" value="Phosphorylase Kinase, domain 1"/>
    <property type="match status" value="1"/>
</dbReference>
<evidence type="ECO:0000256" key="1">
    <source>
        <dbReference type="ARBA" id="ARBA00012513"/>
    </source>
</evidence>
<dbReference type="GO" id="GO:0004674">
    <property type="term" value="F:protein serine/threonine kinase activity"/>
    <property type="evidence" value="ECO:0007669"/>
    <property type="project" value="UniProtKB-KW"/>
</dbReference>
<gene>
    <name evidence="10" type="ORF">PSALAMII_LOCUS3493</name>
</gene>
<comment type="caution">
    <text evidence="10">The sequence shown here is derived from an EMBL/GenBank/DDBJ whole genome shotgun (WGS) entry which is preliminary data.</text>
</comment>
<dbReference type="OrthoDB" id="407617at2759"/>
<dbReference type="Gene3D" id="1.10.510.10">
    <property type="entry name" value="Transferase(Phosphotransferase) domain 1"/>
    <property type="match status" value="1"/>
</dbReference>
<dbReference type="AlphaFoldDB" id="A0A9W4NCC8"/>
<sequence length="435" mass="50458">MIALWNWARKLLQNWIKRLFQRGPWPLISFPTSGFRIIEGSNPIEEEGTTASPLEEYYPVEIGDVLDGRYQVVGKLGFGRFSTVWLGRDLMNRRFVSLKVFTNHEITKDEYEMYKEVGRPSEHPGRNHLRDFFDKFTLPRSTGDNLCIVHTPLGMSINDMHSIAMSAEHHLPLDIVKSVTRDVLLALDYMHTECKLIHTGMKDTKSHRMELADSFAGDIKSDNIMQVLDGDRIFDSYVEAELQEPTPRKIVGDRVIYGHRLLGQLIRSQYVLCDLGSTVKGDEERNHLAQPLIFQSPEVMLEVNWSYPTDIWNLGVVIWQLVESDLLFTGWDMELDKNFRRIHLGQIIGLLGMPPNDLLQHGKGTPKFFDKDGNWTVDDVEIKEQKLEDLEARFYEGEEKEQFLSFIRSMVTWRQEDRMTAAELLEHPWLKESDC</sequence>
<proteinExistence type="predicted"/>
<accession>A0A9W4NCC8</accession>
<evidence type="ECO:0000256" key="8">
    <source>
        <dbReference type="ARBA" id="ARBA00048679"/>
    </source>
</evidence>
<evidence type="ECO:0000256" key="6">
    <source>
        <dbReference type="ARBA" id="ARBA00022840"/>
    </source>
</evidence>
<evidence type="ECO:0000313" key="11">
    <source>
        <dbReference type="Proteomes" id="UP001152592"/>
    </source>
</evidence>
<comment type="catalytic activity">
    <reaction evidence="7">
        <text>L-threonyl-[protein] + ATP = O-phospho-L-threonyl-[protein] + ADP + H(+)</text>
        <dbReference type="Rhea" id="RHEA:46608"/>
        <dbReference type="Rhea" id="RHEA-COMP:11060"/>
        <dbReference type="Rhea" id="RHEA-COMP:11605"/>
        <dbReference type="ChEBI" id="CHEBI:15378"/>
        <dbReference type="ChEBI" id="CHEBI:30013"/>
        <dbReference type="ChEBI" id="CHEBI:30616"/>
        <dbReference type="ChEBI" id="CHEBI:61977"/>
        <dbReference type="ChEBI" id="CHEBI:456216"/>
        <dbReference type="EC" id="2.7.11.1"/>
    </reaction>
</comment>
<comment type="catalytic activity">
    <reaction evidence="8">
        <text>L-seryl-[protein] + ATP = O-phospho-L-seryl-[protein] + ADP + H(+)</text>
        <dbReference type="Rhea" id="RHEA:17989"/>
        <dbReference type="Rhea" id="RHEA-COMP:9863"/>
        <dbReference type="Rhea" id="RHEA-COMP:11604"/>
        <dbReference type="ChEBI" id="CHEBI:15378"/>
        <dbReference type="ChEBI" id="CHEBI:29999"/>
        <dbReference type="ChEBI" id="CHEBI:30616"/>
        <dbReference type="ChEBI" id="CHEBI:83421"/>
        <dbReference type="ChEBI" id="CHEBI:456216"/>
        <dbReference type="EC" id="2.7.11.1"/>
    </reaction>
</comment>
<organism evidence="10 11">
    <name type="scientific">Penicillium salamii</name>
    <dbReference type="NCBI Taxonomy" id="1612424"/>
    <lineage>
        <taxon>Eukaryota</taxon>
        <taxon>Fungi</taxon>
        <taxon>Dikarya</taxon>
        <taxon>Ascomycota</taxon>
        <taxon>Pezizomycotina</taxon>
        <taxon>Eurotiomycetes</taxon>
        <taxon>Eurotiomycetidae</taxon>
        <taxon>Eurotiales</taxon>
        <taxon>Aspergillaceae</taxon>
        <taxon>Penicillium</taxon>
    </lineage>
</organism>
<dbReference type="SUPFAM" id="SSF56112">
    <property type="entry name" value="Protein kinase-like (PK-like)"/>
    <property type="match status" value="1"/>
</dbReference>
<dbReference type="PANTHER" id="PTHR47634">
    <property type="entry name" value="PROTEIN KINASE DOMAIN-CONTAINING PROTEIN-RELATED"/>
    <property type="match status" value="1"/>
</dbReference>
<dbReference type="PANTHER" id="PTHR47634:SF9">
    <property type="entry name" value="PROTEIN KINASE DOMAIN-CONTAINING PROTEIN-RELATED"/>
    <property type="match status" value="1"/>
</dbReference>
<dbReference type="Pfam" id="PF00069">
    <property type="entry name" value="Pkinase"/>
    <property type="match status" value="1"/>
</dbReference>
<dbReference type="InterPro" id="IPR011009">
    <property type="entry name" value="Kinase-like_dom_sf"/>
</dbReference>
<reference evidence="10" key="1">
    <citation type="submission" date="2021-07" db="EMBL/GenBank/DDBJ databases">
        <authorList>
            <person name="Branca A.L. A."/>
        </authorList>
    </citation>
    <scope>NUCLEOTIDE SEQUENCE</scope>
</reference>
<dbReference type="EMBL" id="CAJVPD010000155">
    <property type="protein sequence ID" value="CAG8359102.1"/>
    <property type="molecule type" value="Genomic_DNA"/>
</dbReference>
<feature type="domain" description="Protein kinase" evidence="9">
    <location>
        <begin position="70"/>
        <end position="430"/>
    </location>
</feature>
<dbReference type="GO" id="GO:0050684">
    <property type="term" value="P:regulation of mRNA processing"/>
    <property type="evidence" value="ECO:0007669"/>
    <property type="project" value="TreeGrafter"/>
</dbReference>